<dbReference type="PANTHER" id="PTHR30055">
    <property type="entry name" value="HTH-TYPE TRANSCRIPTIONAL REGULATOR RUTR"/>
    <property type="match status" value="1"/>
</dbReference>
<gene>
    <name evidence="6" type="ORF">JQX08_04100</name>
</gene>
<evidence type="ECO:0000313" key="6">
    <source>
        <dbReference type="EMBL" id="MBM7059878.1"/>
    </source>
</evidence>
<accession>A0ABS2IB28</accession>
<feature type="domain" description="HTH tetR-type" evidence="5">
    <location>
        <begin position="9"/>
        <end position="68"/>
    </location>
</feature>
<dbReference type="Gene3D" id="1.10.357.10">
    <property type="entry name" value="Tetracycline Repressor, domain 2"/>
    <property type="match status" value="1"/>
</dbReference>
<protein>
    <submittedName>
        <fullName evidence="6">TetR/AcrR family transcriptional regulator</fullName>
    </submittedName>
</protein>
<dbReference type="PANTHER" id="PTHR30055:SF234">
    <property type="entry name" value="HTH-TYPE TRANSCRIPTIONAL REGULATOR BETI"/>
    <property type="match status" value="1"/>
</dbReference>
<dbReference type="SUPFAM" id="SSF48498">
    <property type="entry name" value="Tetracyclin repressor-like, C-terminal domain"/>
    <property type="match status" value="1"/>
</dbReference>
<dbReference type="Pfam" id="PF00440">
    <property type="entry name" value="TetR_N"/>
    <property type="match status" value="1"/>
</dbReference>
<comment type="caution">
    <text evidence="6">The sequence shown here is derived from an EMBL/GenBank/DDBJ whole genome shotgun (WGS) entry which is preliminary data.</text>
</comment>
<evidence type="ECO:0000259" key="5">
    <source>
        <dbReference type="PROSITE" id="PS50977"/>
    </source>
</evidence>
<keyword evidence="1" id="KW-0805">Transcription regulation</keyword>
<evidence type="ECO:0000313" key="7">
    <source>
        <dbReference type="Proteomes" id="UP000717995"/>
    </source>
</evidence>
<dbReference type="SUPFAM" id="SSF46689">
    <property type="entry name" value="Homeodomain-like"/>
    <property type="match status" value="1"/>
</dbReference>
<dbReference type="InterPro" id="IPR009057">
    <property type="entry name" value="Homeodomain-like_sf"/>
</dbReference>
<dbReference type="PROSITE" id="PS50977">
    <property type="entry name" value="HTH_TETR_2"/>
    <property type="match status" value="1"/>
</dbReference>
<dbReference type="InterPro" id="IPR001647">
    <property type="entry name" value="HTH_TetR"/>
</dbReference>
<dbReference type="InterPro" id="IPR036271">
    <property type="entry name" value="Tet_transcr_reg_TetR-rel_C_sf"/>
</dbReference>
<dbReference type="PRINTS" id="PR00455">
    <property type="entry name" value="HTHTETR"/>
</dbReference>
<sequence>MADLSPKALKTRASLLEAARSELLEQGGGLEVSRVAERAGVSVGLIYRYFNSRAGLLAAVAEDYYDRYQAQVMAADPLPESNDWLRREEQRTHLVVEFVYAEPLAPLLLVSLAREPEVAAMEAQRIAENVRQGADNIRRGQAAGQLSAQLDPELVSAMTLGGMHQALLEALARTPRPAAEHLAQQLWQYVRGVLASQ</sequence>
<dbReference type="EMBL" id="JAFEUP010000001">
    <property type="protein sequence ID" value="MBM7059878.1"/>
    <property type="molecule type" value="Genomic_DNA"/>
</dbReference>
<keyword evidence="2 4" id="KW-0238">DNA-binding</keyword>
<reference evidence="6 7" key="1">
    <citation type="submission" date="2021-02" db="EMBL/GenBank/DDBJ databases">
        <authorList>
            <person name="Lee D.-H."/>
        </authorList>
    </citation>
    <scope>NUCLEOTIDE SEQUENCE [LARGE SCALE GENOMIC DNA]</scope>
    <source>
        <strain evidence="6 7">UL073</strain>
    </source>
</reference>
<dbReference type="Proteomes" id="UP000717995">
    <property type="component" value="Unassembled WGS sequence"/>
</dbReference>
<keyword evidence="3" id="KW-0804">Transcription</keyword>
<proteinExistence type="predicted"/>
<dbReference type="RefSeq" id="WP_204914922.1">
    <property type="nucleotide sequence ID" value="NZ_JAFEUP010000001.1"/>
</dbReference>
<evidence type="ECO:0000256" key="2">
    <source>
        <dbReference type="ARBA" id="ARBA00023125"/>
    </source>
</evidence>
<evidence type="ECO:0000256" key="1">
    <source>
        <dbReference type="ARBA" id="ARBA00023015"/>
    </source>
</evidence>
<evidence type="ECO:0000256" key="4">
    <source>
        <dbReference type="PROSITE-ProRule" id="PRU00335"/>
    </source>
</evidence>
<keyword evidence="7" id="KW-1185">Reference proteome</keyword>
<evidence type="ECO:0000256" key="3">
    <source>
        <dbReference type="ARBA" id="ARBA00023163"/>
    </source>
</evidence>
<feature type="DNA-binding region" description="H-T-H motif" evidence="4">
    <location>
        <begin position="31"/>
        <end position="50"/>
    </location>
</feature>
<organism evidence="6 7">
    <name type="scientific">Zestomonas insulae</name>
    <dbReference type="NCBI Taxonomy" id="2809017"/>
    <lineage>
        <taxon>Bacteria</taxon>
        <taxon>Pseudomonadati</taxon>
        <taxon>Pseudomonadota</taxon>
        <taxon>Gammaproteobacteria</taxon>
        <taxon>Pseudomonadales</taxon>
        <taxon>Pseudomonadaceae</taxon>
        <taxon>Zestomonas</taxon>
    </lineage>
</organism>
<name>A0ABS2IB28_9GAMM</name>
<dbReference type="InterPro" id="IPR050109">
    <property type="entry name" value="HTH-type_TetR-like_transc_reg"/>
</dbReference>